<dbReference type="InterPro" id="IPR050766">
    <property type="entry name" value="Bact_Lucif_Oxidored"/>
</dbReference>
<sequence>MQAVVFSQNFAKNLPLVVYCSESKMKLSALSLVPIRQGQTHKQAIEAMLREVKLAEELGFERYWIAEHHNIKAYASSATQILVSQILHHTDRIKVGAGGVMSPNHSPLIVAEQYGTLATLYPNRVEIGIGRAKGTDPFTARALRSVNPDHEQYVNELQGYFGTEKLNGVNAIPGVETNVPMFILGSSVSSAYYAAEKGLPYAFASHFMPMQQKEAITIYRQHFQPSAYCQHPYVILCWNLAVADSDEEAYYNNSTLIQLFLNEQRGLNIPVQPPIVQIDYSSAAEERSIQLQTAGIFIGSKATVAKQYAQFRQEFDGVDEIMCTGYIWDEAKMQKSYRLFKEIVDEYELMYSSK</sequence>
<dbReference type="InterPro" id="IPR036661">
    <property type="entry name" value="Luciferase-like_sf"/>
</dbReference>
<evidence type="ECO:0000256" key="1">
    <source>
        <dbReference type="ARBA" id="ARBA00007789"/>
    </source>
</evidence>
<dbReference type="NCBIfam" id="TIGR03558">
    <property type="entry name" value="oxido_grp_1"/>
    <property type="match status" value="1"/>
</dbReference>
<evidence type="ECO:0000313" key="3">
    <source>
        <dbReference type="EMBL" id="AHG82798.1"/>
    </source>
</evidence>
<proteinExistence type="predicted"/>
<accession>A0A4V7ICU1</accession>
<name>A0A4V7ICU1_BIBTR</name>
<feature type="domain" description="Luciferase-like" evidence="2">
    <location>
        <begin position="25"/>
        <end position="313"/>
    </location>
</feature>
<evidence type="ECO:0000313" key="4">
    <source>
        <dbReference type="Proteomes" id="UP000019091"/>
    </source>
</evidence>
<dbReference type="KEGG" id="btre:F542_20890"/>
<dbReference type="EMBL" id="CP006954">
    <property type="protein sequence ID" value="AHG82798.1"/>
    <property type="molecule type" value="Genomic_DNA"/>
</dbReference>
<dbReference type="PANTHER" id="PTHR30137">
    <property type="entry name" value="LUCIFERASE-LIKE MONOOXYGENASE"/>
    <property type="match status" value="1"/>
</dbReference>
<comment type="similarity">
    <text evidence="1">To bacterial alkanal monooxygenase alpha and beta chains.</text>
</comment>
<dbReference type="InterPro" id="IPR011251">
    <property type="entry name" value="Luciferase-like_dom"/>
</dbReference>
<dbReference type="GO" id="GO:0016705">
    <property type="term" value="F:oxidoreductase activity, acting on paired donors, with incorporation or reduction of molecular oxygen"/>
    <property type="evidence" value="ECO:0007669"/>
    <property type="project" value="InterPro"/>
</dbReference>
<reference evidence="3 4" key="1">
    <citation type="journal article" date="2014" name="Genome Announc.">
        <title>Complete Closed Genome Sequences of Three Bibersteinia trehalosi Nasopharyngeal Isolates from Cattle with Shipping Fever.</title>
        <authorList>
            <person name="Harhay G.P."/>
            <person name="McVey D.S."/>
            <person name="Koren S."/>
            <person name="Phillippy A.M."/>
            <person name="Bono J."/>
            <person name="Harhay D.M."/>
            <person name="Clawson M.L."/>
            <person name="Heaton M.P."/>
            <person name="Chitko-McKown C.G."/>
            <person name="Korlach J."/>
            <person name="Smith T.P."/>
        </authorList>
    </citation>
    <scope>NUCLEOTIDE SEQUENCE [LARGE SCALE GENOMIC DNA]</scope>
    <source>
        <strain evidence="3 4">USDA-ARS-USMARC-188</strain>
    </source>
</reference>
<organism evidence="3 4">
    <name type="scientific">Bibersteinia trehalosi USDA-ARS-USMARC-188</name>
    <dbReference type="NCBI Taxonomy" id="1263829"/>
    <lineage>
        <taxon>Bacteria</taxon>
        <taxon>Pseudomonadati</taxon>
        <taxon>Pseudomonadota</taxon>
        <taxon>Gammaproteobacteria</taxon>
        <taxon>Pasteurellales</taxon>
        <taxon>Pasteurellaceae</taxon>
        <taxon>Bibersteinia</taxon>
    </lineage>
</organism>
<dbReference type="PANTHER" id="PTHR30137:SF6">
    <property type="entry name" value="LUCIFERASE-LIKE MONOOXYGENASE"/>
    <property type="match status" value="1"/>
</dbReference>
<dbReference type="Proteomes" id="UP000019091">
    <property type="component" value="Chromosome"/>
</dbReference>
<protein>
    <submittedName>
        <fullName evidence="3">Luciferase family monooxygenase</fullName>
    </submittedName>
</protein>
<gene>
    <name evidence="3" type="ORF">F542_20890</name>
</gene>
<dbReference type="GO" id="GO:0005829">
    <property type="term" value="C:cytosol"/>
    <property type="evidence" value="ECO:0007669"/>
    <property type="project" value="TreeGrafter"/>
</dbReference>
<dbReference type="AlphaFoldDB" id="A0A4V7ICU1"/>
<dbReference type="GO" id="GO:0004497">
    <property type="term" value="F:monooxygenase activity"/>
    <property type="evidence" value="ECO:0007669"/>
    <property type="project" value="UniProtKB-KW"/>
</dbReference>
<dbReference type="Gene3D" id="3.20.20.30">
    <property type="entry name" value="Luciferase-like domain"/>
    <property type="match status" value="1"/>
</dbReference>
<dbReference type="Pfam" id="PF00296">
    <property type="entry name" value="Bac_luciferase"/>
    <property type="match status" value="1"/>
</dbReference>
<dbReference type="SUPFAM" id="SSF51679">
    <property type="entry name" value="Bacterial luciferase-like"/>
    <property type="match status" value="1"/>
</dbReference>
<keyword evidence="3" id="KW-0560">Oxidoreductase</keyword>
<evidence type="ECO:0000259" key="2">
    <source>
        <dbReference type="Pfam" id="PF00296"/>
    </source>
</evidence>
<keyword evidence="3" id="KW-0503">Monooxygenase</keyword>
<dbReference type="InterPro" id="IPR019949">
    <property type="entry name" value="CmoO-like"/>
</dbReference>